<evidence type="ECO:0000313" key="2">
    <source>
        <dbReference type="Proteomes" id="UP001054945"/>
    </source>
</evidence>
<evidence type="ECO:0000313" key="1">
    <source>
        <dbReference type="EMBL" id="GIX91006.1"/>
    </source>
</evidence>
<gene>
    <name evidence="1" type="ORF">CEXT_258161</name>
</gene>
<proteinExistence type="predicted"/>
<dbReference type="AlphaFoldDB" id="A0AAV4P1V5"/>
<dbReference type="Proteomes" id="UP001054945">
    <property type="component" value="Unassembled WGS sequence"/>
</dbReference>
<dbReference type="EMBL" id="BPLR01003982">
    <property type="protein sequence ID" value="GIX91006.1"/>
    <property type="molecule type" value="Genomic_DNA"/>
</dbReference>
<protein>
    <submittedName>
        <fullName evidence="1">Uncharacterized protein</fullName>
    </submittedName>
</protein>
<comment type="caution">
    <text evidence="1">The sequence shown here is derived from an EMBL/GenBank/DDBJ whole genome shotgun (WGS) entry which is preliminary data.</text>
</comment>
<keyword evidence="2" id="KW-1185">Reference proteome</keyword>
<reference evidence="1 2" key="1">
    <citation type="submission" date="2021-06" db="EMBL/GenBank/DDBJ databases">
        <title>Caerostris extrusa draft genome.</title>
        <authorList>
            <person name="Kono N."/>
            <person name="Arakawa K."/>
        </authorList>
    </citation>
    <scope>NUCLEOTIDE SEQUENCE [LARGE SCALE GENOMIC DNA]</scope>
</reference>
<accession>A0AAV4P1V5</accession>
<organism evidence="1 2">
    <name type="scientific">Caerostris extrusa</name>
    <name type="common">Bark spider</name>
    <name type="synonym">Caerostris bankana</name>
    <dbReference type="NCBI Taxonomy" id="172846"/>
    <lineage>
        <taxon>Eukaryota</taxon>
        <taxon>Metazoa</taxon>
        <taxon>Ecdysozoa</taxon>
        <taxon>Arthropoda</taxon>
        <taxon>Chelicerata</taxon>
        <taxon>Arachnida</taxon>
        <taxon>Araneae</taxon>
        <taxon>Araneomorphae</taxon>
        <taxon>Entelegynae</taxon>
        <taxon>Araneoidea</taxon>
        <taxon>Araneidae</taxon>
        <taxon>Caerostris</taxon>
    </lineage>
</organism>
<name>A0AAV4P1V5_CAEEX</name>
<sequence length="147" mass="17213">MAQMLWTKKKVVVLKLYMPCQVRYLHLHNDFIVVCTSHFDPREAFRRPLLLKARGQQTYRLSGKPCLLHARLTGVGHQGWLQLQVAVRDDDSKSGIWEVSSISQSMKFLSRPSSKTPPPDYCSWRIVDFITMKTWFNISVCRRLFTR</sequence>